<evidence type="ECO:0000313" key="1">
    <source>
        <dbReference type="EMBL" id="TKR61473.1"/>
    </source>
</evidence>
<dbReference type="AlphaFoldDB" id="A0A4U5LZS8"/>
<comment type="caution">
    <text evidence="1">The sequence shown here is derived from an EMBL/GenBank/DDBJ whole genome shotgun (WGS) entry which is preliminary data.</text>
</comment>
<proteinExistence type="predicted"/>
<keyword evidence="2" id="KW-1185">Reference proteome</keyword>
<name>A0A4U5LZS8_STECR</name>
<dbReference type="EMBL" id="AZBU02000011">
    <property type="protein sequence ID" value="TKR61473.1"/>
    <property type="molecule type" value="Genomic_DNA"/>
</dbReference>
<dbReference type="Proteomes" id="UP000298663">
    <property type="component" value="Unassembled WGS sequence"/>
</dbReference>
<sequence length="104" mass="11751">MVQAAPTSADVPDASIQQKNIQIPITHDYLKTDLSTAIRCECYSNLCNTADVPNSRSRHTLSFSDLYSRRCVCYCTCQKWSVQVEPMPLVKRDGETYEVDDGQE</sequence>
<gene>
    <name evidence="1" type="ORF">L596_028577</name>
</gene>
<reference evidence="1 2" key="2">
    <citation type="journal article" date="2019" name="G3 (Bethesda)">
        <title>Hybrid Assembly of the Genome of the Entomopathogenic Nematode Steinernema carpocapsae Identifies the X-Chromosome.</title>
        <authorList>
            <person name="Serra L."/>
            <person name="Macchietto M."/>
            <person name="Macias-Munoz A."/>
            <person name="McGill C.J."/>
            <person name="Rodriguez I.M."/>
            <person name="Rodriguez B."/>
            <person name="Murad R."/>
            <person name="Mortazavi A."/>
        </authorList>
    </citation>
    <scope>NUCLEOTIDE SEQUENCE [LARGE SCALE GENOMIC DNA]</scope>
    <source>
        <strain evidence="1 2">ALL</strain>
    </source>
</reference>
<accession>A0A4U5LZS8</accession>
<protein>
    <submittedName>
        <fullName evidence="1">Uncharacterized protein</fullName>
    </submittedName>
</protein>
<evidence type="ECO:0000313" key="2">
    <source>
        <dbReference type="Proteomes" id="UP000298663"/>
    </source>
</evidence>
<organism evidence="1 2">
    <name type="scientific">Steinernema carpocapsae</name>
    <name type="common">Entomopathogenic nematode</name>
    <dbReference type="NCBI Taxonomy" id="34508"/>
    <lineage>
        <taxon>Eukaryota</taxon>
        <taxon>Metazoa</taxon>
        <taxon>Ecdysozoa</taxon>
        <taxon>Nematoda</taxon>
        <taxon>Chromadorea</taxon>
        <taxon>Rhabditida</taxon>
        <taxon>Tylenchina</taxon>
        <taxon>Panagrolaimomorpha</taxon>
        <taxon>Strongyloidoidea</taxon>
        <taxon>Steinernematidae</taxon>
        <taxon>Steinernema</taxon>
    </lineage>
</organism>
<reference evidence="1 2" key="1">
    <citation type="journal article" date="2015" name="Genome Biol.">
        <title>Comparative genomics of Steinernema reveals deeply conserved gene regulatory networks.</title>
        <authorList>
            <person name="Dillman A.R."/>
            <person name="Macchietto M."/>
            <person name="Porter C.F."/>
            <person name="Rogers A."/>
            <person name="Williams B."/>
            <person name="Antoshechkin I."/>
            <person name="Lee M.M."/>
            <person name="Goodwin Z."/>
            <person name="Lu X."/>
            <person name="Lewis E.E."/>
            <person name="Goodrich-Blair H."/>
            <person name="Stock S.P."/>
            <person name="Adams B.J."/>
            <person name="Sternberg P.W."/>
            <person name="Mortazavi A."/>
        </authorList>
    </citation>
    <scope>NUCLEOTIDE SEQUENCE [LARGE SCALE GENOMIC DNA]</scope>
    <source>
        <strain evidence="1 2">ALL</strain>
    </source>
</reference>